<dbReference type="Proteomes" id="UP000007148">
    <property type="component" value="Unassembled WGS sequence"/>
</dbReference>
<comment type="caution">
    <text evidence="2">The sequence shown here is derived from an EMBL/GenBank/DDBJ whole genome shotgun (WGS) entry which is preliminary data.</text>
</comment>
<keyword evidence="3" id="KW-1185">Reference proteome</keyword>
<feature type="domain" description="F-box" evidence="1">
    <location>
        <begin position="341"/>
        <end position="392"/>
    </location>
</feature>
<dbReference type="Gene3D" id="1.20.1280.50">
    <property type="match status" value="1"/>
</dbReference>
<evidence type="ECO:0000313" key="3">
    <source>
        <dbReference type="Proteomes" id="UP000007148"/>
    </source>
</evidence>
<sequence>MTRNGPPLGNNVLYKTAFPDTSALRELRIDFPVDLKCFTIGRRTVRKLSLRIEWDSFEELNQYTNLECLKLVHTEHRADYPSIAPKLPKLDFARLRHLIITGQILIQYTLAITSPHLEKITLLTTTRLPLLMFESFARVKRLDLVIDQWLTIEEDKTVRPSMSSAYTQQDLIFTEDLLAQCANMEELRVWSNDADPGGELFVRHVTSLVKKGYLRNLRQVTFMWPRTRSRDMETAIECATSDLGLYHVCGISHFAQEARCPGGATPSDDSVKFRMFVGGDINSNRRRISDLQVESINRILSIAQILLVRISAKTDEKTDTEEIQDSRIDSINSPYTGRTPAIVIGHLPVEILLSIFYYYRDENTTTRLSLLMRVSRGWRDIVLSSPGLWSRINLAPTGFLTNTTWYYSHISTCLQRSGDLPLDITVDFTQIEQITGHLDKTLEMLLPPGYMFDTYGCGDWGFNGAYEDMIRVYHDQFVDILRLLAGLPPSSTFMDYTRLGTDEDHIAEISDLQNGLTLSSRHAFSRWQSLEWTLPSSFPPDILPEVCSLLAYRMPLLRRLSIKSDWECKRPIVWPRSDSPRFQALCQLSFNFPVVLDSISCNPSKLRDLTIHVDVSSLEAIRRFTSLERLALIQVYGLPSGVVNPSPIFLPHLRHLQVDAGIPKSFPLNFHAPSLQKLTLVFDYRVQLVDLNLLSTVKTLDLAVDGWLRRSSNSKETRPYSSDELNCFASLLNSCSLLESLRVWECTTDPKGTILRNQIISSVLKGNLEFLRDVTFLKPMSSSEMEHAMEVVTYHVATETKKYGLR</sequence>
<gene>
    <name evidence="2" type="ORF">PIIN_07344</name>
</gene>
<dbReference type="SUPFAM" id="SSF81383">
    <property type="entry name" value="F-box domain"/>
    <property type="match status" value="1"/>
</dbReference>
<dbReference type="OrthoDB" id="2269034at2759"/>
<dbReference type="InterPro" id="IPR036047">
    <property type="entry name" value="F-box-like_dom_sf"/>
</dbReference>
<dbReference type="HOGENOM" id="CLU_349530_0_0_1"/>
<dbReference type="PROSITE" id="PS50181">
    <property type="entry name" value="FBOX"/>
    <property type="match status" value="1"/>
</dbReference>
<protein>
    <recommendedName>
        <fullName evidence="1">F-box domain-containing protein</fullName>
    </recommendedName>
</protein>
<dbReference type="Pfam" id="PF12937">
    <property type="entry name" value="F-box-like"/>
    <property type="match status" value="1"/>
</dbReference>
<dbReference type="AlphaFoldDB" id="G4TPZ7"/>
<dbReference type="EMBL" id="CAFZ01000221">
    <property type="protein sequence ID" value="CCA73390.1"/>
    <property type="molecule type" value="Genomic_DNA"/>
</dbReference>
<organism evidence="2 3">
    <name type="scientific">Serendipita indica (strain DSM 11827)</name>
    <name type="common">Root endophyte fungus</name>
    <name type="synonym">Piriformospora indica</name>
    <dbReference type="NCBI Taxonomy" id="1109443"/>
    <lineage>
        <taxon>Eukaryota</taxon>
        <taxon>Fungi</taxon>
        <taxon>Dikarya</taxon>
        <taxon>Basidiomycota</taxon>
        <taxon>Agaricomycotina</taxon>
        <taxon>Agaricomycetes</taxon>
        <taxon>Sebacinales</taxon>
        <taxon>Serendipitaceae</taxon>
        <taxon>Serendipita</taxon>
    </lineage>
</organism>
<accession>G4TPZ7</accession>
<name>G4TPZ7_SERID</name>
<proteinExistence type="predicted"/>
<dbReference type="InterPro" id="IPR001810">
    <property type="entry name" value="F-box_dom"/>
</dbReference>
<evidence type="ECO:0000313" key="2">
    <source>
        <dbReference type="EMBL" id="CCA73390.1"/>
    </source>
</evidence>
<dbReference type="InParanoid" id="G4TPZ7"/>
<reference evidence="2 3" key="1">
    <citation type="journal article" date="2011" name="PLoS Pathog.">
        <title>Endophytic Life Strategies Decoded by Genome and Transcriptome Analyses of the Mutualistic Root Symbiont Piriformospora indica.</title>
        <authorList>
            <person name="Zuccaro A."/>
            <person name="Lahrmann U."/>
            <person name="Guldener U."/>
            <person name="Langen G."/>
            <person name="Pfiffi S."/>
            <person name="Biedenkopf D."/>
            <person name="Wong P."/>
            <person name="Samans B."/>
            <person name="Grimm C."/>
            <person name="Basiewicz M."/>
            <person name="Murat C."/>
            <person name="Martin F."/>
            <person name="Kogel K.H."/>
        </authorList>
    </citation>
    <scope>NUCLEOTIDE SEQUENCE [LARGE SCALE GENOMIC DNA]</scope>
    <source>
        <strain evidence="2 3">DSM 11827</strain>
    </source>
</reference>
<evidence type="ECO:0000259" key="1">
    <source>
        <dbReference type="PROSITE" id="PS50181"/>
    </source>
</evidence>